<dbReference type="Pfam" id="PF21837">
    <property type="entry name" value="DUF6896"/>
    <property type="match status" value="1"/>
</dbReference>
<dbReference type="InterPro" id="IPR054191">
    <property type="entry name" value="DUF6896"/>
</dbReference>
<proteinExistence type="predicted"/>
<evidence type="ECO:0000259" key="1">
    <source>
        <dbReference type="Pfam" id="PF21837"/>
    </source>
</evidence>
<reference evidence="2 3" key="1">
    <citation type="submission" date="2023-04" db="EMBL/GenBank/DDBJ databases">
        <title>Tenacibaculum tangerinum sp. nov., isolated from sea tidal flat of South Korea.</title>
        <authorList>
            <person name="Lee S.H."/>
            <person name="Kim J.-J."/>
        </authorList>
    </citation>
    <scope>NUCLEOTIDE SEQUENCE [LARGE SCALE GENOMIC DNA]</scope>
    <source>
        <strain evidence="2 3">GRR-S3-23</strain>
    </source>
</reference>
<keyword evidence="3" id="KW-1185">Reference proteome</keyword>
<dbReference type="RefSeq" id="WP_279651809.1">
    <property type="nucleotide sequence ID" value="NZ_CP122539.1"/>
</dbReference>
<name>A0ABY8L3C5_9FLAO</name>
<dbReference type="Proteomes" id="UP001232001">
    <property type="component" value="Chromosome"/>
</dbReference>
<evidence type="ECO:0000313" key="2">
    <source>
        <dbReference type="EMBL" id="WGH75938.1"/>
    </source>
</evidence>
<sequence>MEEIIRNYILFIKKFEGVFNEKYNIVNGLWSDIDKSVSRKGNIGDYKYNFHGRGCRIEYNNIICEYDSGFIDKATINFSVWKLFKFIETNPNLSNMSMNDVYSGILDLIEKKIVEKSLIEEVDTGTYDINKDYLRTLTFERYRK</sequence>
<dbReference type="EMBL" id="CP122539">
    <property type="protein sequence ID" value="WGH75938.1"/>
    <property type="molecule type" value="Genomic_DNA"/>
</dbReference>
<protein>
    <recommendedName>
        <fullName evidence="1">DUF6896 domain-containing protein</fullName>
    </recommendedName>
</protein>
<organism evidence="2 3">
    <name type="scientific">Tenacibaculum tangerinum</name>
    <dbReference type="NCBI Taxonomy" id="3038772"/>
    <lineage>
        <taxon>Bacteria</taxon>
        <taxon>Pseudomonadati</taxon>
        <taxon>Bacteroidota</taxon>
        <taxon>Flavobacteriia</taxon>
        <taxon>Flavobacteriales</taxon>
        <taxon>Flavobacteriaceae</taxon>
        <taxon>Tenacibaculum</taxon>
    </lineage>
</organism>
<gene>
    <name evidence="2" type="ORF">P8625_01865</name>
</gene>
<evidence type="ECO:0000313" key="3">
    <source>
        <dbReference type="Proteomes" id="UP001232001"/>
    </source>
</evidence>
<accession>A0ABY8L3C5</accession>
<feature type="domain" description="DUF6896" evidence="1">
    <location>
        <begin position="2"/>
        <end position="122"/>
    </location>
</feature>